<protein>
    <submittedName>
        <fullName evidence="1">Uncharacterized protein</fullName>
    </submittedName>
</protein>
<gene>
    <name evidence="1" type="ORF">PSDVSF_03760</name>
</gene>
<organism evidence="1 2">
    <name type="scientific">Pseudodesulfovibrio sediminis</name>
    <dbReference type="NCBI Taxonomy" id="2810563"/>
    <lineage>
        <taxon>Bacteria</taxon>
        <taxon>Pseudomonadati</taxon>
        <taxon>Thermodesulfobacteriota</taxon>
        <taxon>Desulfovibrionia</taxon>
        <taxon>Desulfovibrionales</taxon>
        <taxon>Desulfovibrionaceae</taxon>
    </lineage>
</organism>
<dbReference type="EMBL" id="AP024485">
    <property type="protein sequence ID" value="BCS87134.1"/>
    <property type="molecule type" value="Genomic_DNA"/>
</dbReference>
<sequence>MALIVVAVFFHFILMQVLYGYTEPYFYKFVSGEEKARTHASRRINLRRASTITDLDFFMTYIPVLHFFAWMKFNRWLSNQLFNSDLYSLRMTLFGPVYYPYFALKLSMESSRG</sequence>
<keyword evidence="2" id="KW-1185">Reference proteome</keyword>
<accession>A0ABN6EPU4</accession>
<evidence type="ECO:0000313" key="2">
    <source>
        <dbReference type="Proteomes" id="UP001053296"/>
    </source>
</evidence>
<evidence type="ECO:0000313" key="1">
    <source>
        <dbReference type="EMBL" id="BCS87134.1"/>
    </source>
</evidence>
<dbReference type="Proteomes" id="UP001053296">
    <property type="component" value="Chromosome"/>
</dbReference>
<reference evidence="1" key="1">
    <citation type="journal article" date="2022" name="Arch. Microbiol.">
        <title>Pseudodesulfovibrio sediminis sp. nov., a mesophilic and neutrophilic sulfate-reducing bacterium isolated from sediment of a brackish lake.</title>
        <authorList>
            <person name="Takahashi A."/>
            <person name="Kojima H."/>
            <person name="Watanabe M."/>
            <person name="Fukui M."/>
        </authorList>
    </citation>
    <scope>NUCLEOTIDE SEQUENCE</scope>
    <source>
        <strain evidence="1">SF6</strain>
    </source>
</reference>
<proteinExistence type="predicted"/>
<name>A0ABN6EPU4_9BACT</name>
<dbReference type="RefSeq" id="WP_229593054.1">
    <property type="nucleotide sequence ID" value="NZ_AP024485.1"/>
</dbReference>